<dbReference type="AlphaFoldDB" id="N6WTF9"/>
<dbReference type="PANTHER" id="PTHR12510:SF4">
    <property type="entry name" value="GAMMA-GLUTAMYLAMINECYCLOTRANSFERASE"/>
    <property type="match status" value="1"/>
</dbReference>
<feature type="active site" description="Proton acceptor" evidence="2">
    <location>
        <position position="78"/>
    </location>
</feature>
<dbReference type="GO" id="GO:0061929">
    <property type="term" value="F:gamma-glutamylaminecyclotransferase activity"/>
    <property type="evidence" value="ECO:0007669"/>
    <property type="project" value="InterPro"/>
</dbReference>
<dbReference type="GO" id="GO:0016740">
    <property type="term" value="F:transferase activity"/>
    <property type="evidence" value="ECO:0007669"/>
    <property type="project" value="UniProtKB-KW"/>
</dbReference>
<comment type="similarity">
    <text evidence="1 3">Belongs to the gamma-glutamylcyclotransferase family.</text>
</comment>
<dbReference type="InterPro" id="IPR039126">
    <property type="entry name" value="GGACT"/>
</dbReference>
<dbReference type="CDD" id="cd06661">
    <property type="entry name" value="GGCT_like"/>
    <property type="match status" value="1"/>
</dbReference>
<evidence type="ECO:0000313" key="5">
    <source>
        <dbReference type="EMBL" id="ENO14776.1"/>
    </source>
</evidence>
<sequence>MAFNLHPHRVAVYGTLKRGRSNHGFLKGARYLGTDRLVTITLYDLGPCPAARMEKSQGVEVEVYAVTPRGLNRLDQLEEHIPRSPERSVYDRKEVGTRHGPAWVYLYNLPVKGFRRIVRGGW</sequence>
<dbReference type="eggNOG" id="COG2105">
    <property type="taxonomic scope" value="Bacteria"/>
</dbReference>
<proteinExistence type="inferred from homology"/>
<dbReference type="InterPro" id="IPR036568">
    <property type="entry name" value="GGCT-like_sf"/>
</dbReference>
<dbReference type="Pfam" id="PF06094">
    <property type="entry name" value="GGACT"/>
    <property type="match status" value="1"/>
</dbReference>
<organism evidence="5 6">
    <name type="scientific">Marinobacter nanhaiticus D15-8W</name>
    <dbReference type="NCBI Taxonomy" id="626887"/>
    <lineage>
        <taxon>Bacteria</taxon>
        <taxon>Pseudomonadati</taxon>
        <taxon>Pseudomonadota</taxon>
        <taxon>Gammaproteobacteria</taxon>
        <taxon>Pseudomonadales</taxon>
        <taxon>Marinobacteraceae</taxon>
        <taxon>Marinobacter</taxon>
    </lineage>
</organism>
<comment type="caution">
    <text evidence="5">The sequence shown here is derived from an EMBL/GenBank/DDBJ whole genome shotgun (WGS) entry which is preliminary data.</text>
</comment>
<gene>
    <name evidence="5" type="ORF">J057_05476</name>
</gene>
<dbReference type="RefSeq" id="WP_004579073.1">
    <property type="nucleotide sequence ID" value="NZ_AP028878.1"/>
</dbReference>
<dbReference type="Gene3D" id="3.10.490.10">
    <property type="entry name" value="Gamma-glutamyl cyclotransferase-like"/>
    <property type="match status" value="1"/>
</dbReference>
<dbReference type="SUPFAM" id="SSF110857">
    <property type="entry name" value="Gamma-glutamyl cyclotransferase-like"/>
    <property type="match status" value="1"/>
</dbReference>
<dbReference type="EMBL" id="APLQ01000011">
    <property type="protein sequence ID" value="ENO14776.1"/>
    <property type="molecule type" value="Genomic_DNA"/>
</dbReference>
<dbReference type="Proteomes" id="UP000013165">
    <property type="component" value="Unassembled WGS sequence"/>
</dbReference>
<name>N6WTF9_9GAMM</name>
<dbReference type="GO" id="GO:0005829">
    <property type="term" value="C:cytosol"/>
    <property type="evidence" value="ECO:0007669"/>
    <property type="project" value="TreeGrafter"/>
</dbReference>
<keyword evidence="5" id="KW-0808">Transferase</keyword>
<evidence type="ECO:0000256" key="3">
    <source>
        <dbReference type="RuleBase" id="RU367036"/>
    </source>
</evidence>
<dbReference type="STRING" id="626887.J057_05476"/>
<evidence type="ECO:0000256" key="1">
    <source>
        <dbReference type="ARBA" id="ARBA00008861"/>
    </source>
</evidence>
<feature type="domain" description="Gamma-glutamylcyclotransferase AIG2-like" evidence="4">
    <location>
        <begin position="10"/>
        <end position="122"/>
    </location>
</feature>
<evidence type="ECO:0000259" key="4">
    <source>
        <dbReference type="Pfam" id="PF06094"/>
    </source>
</evidence>
<keyword evidence="6" id="KW-1185">Reference proteome</keyword>
<dbReference type="InterPro" id="IPR009288">
    <property type="entry name" value="AIG2-like_dom"/>
</dbReference>
<evidence type="ECO:0000313" key="6">
    <source>
        <dbReference type="Proteomes" id="UP000013165"/>
    </source>
</evidence>
<dbReference type="HOGENOM" id="CLU_083466_5_2_6"/>
<protein>
    <recommendedName>
        <fullName evidence="3">Gamma-glutamylcyclotransferase family protein</fullName>
    </recommendedName>
</protein>
<reference evidence="5 6" key="1">
    <citation type="journal article" date="2013" name="Genome Announc.">
        <title>Genome Sequence of the Polycyclic Aromatic Hydrocarbon-Degrading Bacterium Strain Marinobacter nanhaiticus D15-8WT.</title>
        <authorList>
            <person name="Cui Z."/>
            <person name="Gao W."/>
            <person name="Li Q."/>
            <person name="Xu G."/>
            <person name="Zheng L."/>
        </authorList>
    </citation>
    <scope>NUCLEOTIDE SEQUENCE [LARGE SCALE GENOMIC DNA]</scope>
    <source>
        <strain evidence="5 6">D15-8W</strain>
    </source>
</reference>
<evidence type="ECO:0000256" key="2">
    <source>
        <dbReference type="PIRSR" id="PIRSR639126-1"/>
    </source>
</evidence>
<dbReference type="InterPro" id="IPR013024">
    <property type="entry name" value="GGCT-like"/>
</dbReference>
<dbReference type="PANTHER" id="PTHR12510">
    <property type="entry name" value="TROPONIN C-AKIN-1 PROTEIN"/>
    <property type="match status" value="1"/>
</dbReference>
<dbReference type="PATRIC" id="fig|626887.3.peg.1084"/>
<accession>N6WTF9</accession>
<dbReference type="OrthoDB" id="482277at2"/>